<accession>A0ACB7J0E2</accession>
<gene>
    <name evidence="1" type="ORF">CCMSSC00406_0007598</name>
</gene>
<evidence type="ECO:0000313" key="2">
    <source>
        <dbReference type="Proteomes" id="UP000824881"/>
    </source>
</evidence>
<proteinExistence type="predicted"/>
<sequence length="124" mass="13263">MINKNATRQPLRTGLSRTDTTDSPFFNGFGRGVSPFRVPPSKALDEHWEGRICTTVRATSPSTISLPLRIPLPLPSVHPIAILAAISRIPTSRGKLLPDATQAITPTKSTSTTPSRSTSTNSTA</sequence>
<evidence type="ECO:0000313" key="1">
    <source>
        <dbReference type="EMBL" id="KAG9223411.1"/>
    </source>
</evidence>
<dbReference type="Proteomes" id="UP000824881">
    <property type="component" value="Unassembled WGS sequence"/>
</dbReference>
<comment type="caution">
    <text evidence="1">The sequence shown here is derived from an EMBL/GenBank/DDBJ whole genome shotgun (WGS) entry which is preliminary data.</text>
</comment>
<protein>
    <submittedName>
        <fullName evidence="1">Uncharacterized protein</fullName>
    </submittedName>
</protein>
<reference evidence="1 2" key="1">
    <citation type="journal article" date="2021" name="Appl. Environ. Microbiol.">
        <title>Genetic linkage and physical mapping for an oyster mushroom Pleurotus cornucopiae and QTL analysis for the trait cap color.</title>
        <authorList>
            <person name="Zhang Y."/>
            <person name="Gao W."/>
            <person name="Sonnenberg A."/>
            <person name="Chen Q."/>
            <person name="Zhang J."/>
            <person name="Huang C."/>
        </authorList>
    </citation>
    <scope>NUCLEOTIDE SEQUENCE [LARGE SCALE GENOMIC DNA]</scope>
    <source>
        <strain evidence="1">CCMSSC00406</strain>
    </source>
</reference>
<name>A0ACB7J0E2_PLECO</name>
<organism evidence="1 2">
    <name type="scientific">Pleurotus cornucopiae</name>
    <name type="common">Cornucopia mushroom</name>
    <dbReference type="NCBI Taxonomy" id="5321"/>
    <lineage>
        <taxon>Eukaryota</taxon>
        <taxon>Fungi</taxon>
        <taxon>Dikarya</taxon>
        <taxon>Basidiomycota</taxon>
        <taxon>Agaricomycotina</taxon>
        <taxon>Agaricomycetes</taxon>
        <taxon>Agaricomycetidae</taxon>
        <taxon>Agaricales</taxon>
        <taxon>Pleurotineae</taxon>
        <taxon>Pleurotaceae</taxon>
        <taxon>Pleurotus</taxon>
    </lineage>
</organism>
<keyword evidence="2" id="KW-1185">Reference proteome</keyword>
<dbReference type="EMBL" id="WQMT02000005">
    <property type="protein sequence ID" value="KAG9223411.1"/>
    <property type="molecule type" value="Genomic_DNA"/>
</dbReference>